<dbReference type="Proteomes" id="UP001234989">
    <property type="component" value="Chromosome 8"/>
</dbReference>
<dbReference type="InterPro" id="IPR044730">
    <property type="entry name" value="RNase_H-like_dom_plant"/>
</dbReference>
<feature type="domain" description="Reverse transcriptase zinc-binding" evidence="1">
    <location>
        <begin position="262"/>
        <end position="317"/>
    </location>
</feature>
<dbReference type="GO" id="GO:0003676">
    <property type="term" value="F:nucleic acid binding"/>
    <property type="evidence" value="ECO:0007669"/>
    <property type="project" value="InterPro"/>
</dbReference>
<dbReference type="InterPro" id="IPR026960">
    <property type="entry name" value="RVT-Znf"/>
</dbReference>
<dbReference type="PANTHER" id="PTHR46890">
    <property type="entry name" value="NON-LTR RETROLELEMENT REVERSE TRANSCRIPTASE-LIKE PROTEIN-RELATED"/>
    <property type="match status" value="1"/>
</dbReference>
<dbReference type="AlphaFoldDB" id="A0AAF0ZL04"/>
<name>A0AAF0ZL04_SOLVR</name>
<keyword evidence="3" id="KW-1185">Reference proteome</keyword>
<dbReference type="SUPFAM" id="SSF56672">
    <property type="entry name" value="DNA/RNA polymerases"/>
    <property type="match status" value="1"/>
</dbReference>
<dbReference type="Gene3D" id="3.30.420.10">
    <property type="entry name" value="Ribonuclease H-like superfamily/Ribonuclease H"/>
    <property type="match status" value="1"/>
</dbReference>
<sequence>MDRTPEEEDVKEAVFSLNSESASGPDGFSGKFFQACWEIIKEDIVKLVIAFFCGWKLPRYVIHTNLVLILKKEKVTSFKDLRPISLSTFINKVISKVIHGRLVDVLPDIILKNQTGFMKGRSIAENILLAQEIVMRRLGFTERIIDMVWRLISNNWYSVLVNGKSYGFFSPSHGLKQGDPLSPTLFIIAAEGSLYYVEDRGSEEKEIEVREFINGGRWDIFKLRQYVSDEMVERIVENINPLIEEEERDKPWWMGDSSGTVSVKSAWNLLRHKNERLEIFNYIWNKGLPFKLNFFLWRIWKGKIPTNDNLQRMRIHMWYSEGPSKLRMVYKTLPTVITWVLWRRRNDRKHGGDLTLHGKDWKGMIATLGSLKPKLYHFIVKWEMPCEGVIKCNTDGACRGNLGTSTYGFCLRNTAGDLIHAEVEKIGVTTNVEAEMRAIVEAVPWEIAEWFEELKQALRELEATTQHTFREGNKMADYIANLAFECDGKLSFNTFQQLPTMGKKS</sequence>
<evidence type="ECO:0000313" key="3">
    <source>
        <dbReference type="Proteomes" id="UP001234989"/>
    </source>
</evidence>
<dbReference type="PANTHER" id="PTHR46890:SF48">
    <property type="entry name" value="RNA-DIRECTED DNA POLYMERASE"/>
    <property type="match status" value="1"/>
</dbReference>
<organism evidence="2 3">
    <name type="scientific">Solanum verrucosum</name>
    <dbReference type="NCBI Taxonomy" id="315347"/>
    <lineage>
        <taxon>Eukaryota</taxon>
        <taxon>Viridiplantae</taxon>
        <taxon>Streptophyta</taxon>
        <taxon>Embryophyta</taxon>
        <taxon>Tracheophyta</taxon>
        <taxon>Spermatophyta</taxon>
        <taxon>Magnoliopsida</taxon>
        <taxon>eudicotyledons</taxon>
        <taxon>Gunneridae</taxon>
        <taxon>Pentapetalae</taxon>
        <taxon>asterids</taxon>
        <taxon>lamiids</taxon>
        <taxon>Solanales</taxon>
        <taxon>Solanaceae</taxon>
        <taxon>Solanoideae</taxon>
        <taxon>Solaneae</taxon>
        <taxon>Solanum</taxon>
    </lineage>
</organism>
<evidence type="ECO:0000259" key="1">
    <source>
        <dbReference type="Pfam" id="PF13966"/>
    </source>
</evidence>
<dbReference type="InterPro" id="IPR036397">
    <property type="entry name" value="RNaseH_sf"/>
</dbReference>
<dbReference type="SUPFAM" id="SSF53098">
    <property type="entry name" value="Ribonuclease H-like"/>
    <property type="match status" value="1"/>
</dbReference>
<dbReference type="InterPro" id="IPR052343">
    <property type="entry name" value="Retrotransposon-Effector_Assoc"/>
</dbReference>
<dbReference type="CDD" id="cd06222">
    <property type="entry name" value="RNase_H_like"/>
    <property type="match status" value="1"/>
</dbReference>
<evidence type="ECO:0000313" key="2">
    <source>
        <dbReference type="EMBL" id="WMV40714.1"/>
    </source>
</evidence>
<protein>
    <recommendedName>
        <fullName evidence="1">Reverse transcriptase zinc-binding domain-containing protein</fullName>
    </recommendedName>
</protein>
<accession>A0AAF0ZL04</accession>
<dbReference type="InterPro" id="IPR012337">
    <property type="entry name" value="RNaseH-like_sf"/>
</dbReference>
<proteinExistence type="predicted"/>
<reference evidence="2" key="1">
    <citation type="submission" date="2023-08" db="EMBL/GenBank/DDBJ databases">
        <title>A de novo genome assembly of Solanum verrucosum Schlechtendal, a Mexican diploid species geographically isolated from the other diploid A-genome species in potato relatives.</title>
        <authorList>
            <person name="Hosaka K."/>
        </authorList>
    </citation>
    <scope>NUCLEOTIDE SEQUENCE</scope>
    <source>
        <tissue evidence="2">Young leaves</tissue>
    </source>
</reference>
<dbReference type="Pfam" id="PF13966">
    <property type="entry name" value="zf-RVT"/>
    <property type="match status" value="1"/>
</dbReference>
<dbReference type="EMBL" id="CP133619">
    <property type="protein sequence ID" value="WMV40714.1"/>
    <property type="molecule type" value="Genomic_DNA"/>
</dbReference>
<gene>
    <name evidence="2" type="ORF">MTR67_034099</name>
</gene>
<dbReference type="InterPro" id="IPR043502">
    <property type="entry name" value="DNA/RNA_pol_sf"/>
</dbReference>